<accession>A0A0G4IPV7</accession>
<proteinExistence type="predicted"/>
<evidence type="ECO:0000313" key="2">
    <source>
        <dbReference type="Proteomes" id="UP000039324"/>
    </source>
</evidence>
<keyword evidence="2" id="KW-1185">Reference proteome</keyword>
<organism evidence="1 2">
    <name type="scientific">Plasmodiophora brassicae</name>
    <name type="common">Clubroot disease agent</name>
    <dbReference type="NCBI Taxonomy" id="37360"/>
    <lineage>
        <taxon>Eukaryota</taxon>
        <taxon>Sar</taxon>
        <taxon>Rhizaria</taxon>
        <taxon>Endomyxa</taxon>
        <taxon>Phytomyxea</taxon>
        <taxon>Plasmodiophorida</taxon>
        <taxon>Plasmodiophoridae</taxon>
        <taxon>Plasmodiophora</taxon>
    </lineage>
</organism>
<dbReference type="EMBL" id="CDSF01000079">
    <property type="protein sequence ID" value="CEO97230.1"/>
    <property type="molecule type" value="Genomic_DNA"/>
</dbReference>
<dbReference type="AlphaFoldDB" id="A0A0G4IPV7"/>
<dbReference type="Proteomes" id="UP000039324">
    <property type="component" value="Unassembled WGS sequence"/>
</dbReference>
<evidence type="ECO:0000313" key="1">
    <source>
        <dbReference type="EMBL" id="CEO97230.1"/>
    </source>
</evidence>
<protein>
    <submittedName>
        <fullName evidence="1">Uncharacterized protein</fullName>
    </submittedName>
</protein>
<name>A0A0G4IPV7_PLABS</name>
<reference evidence="1 2" key="1">
    <citation type="submission" date="2015-02" db="EMBL/GenBank/DDBJ databases">
        <authorList>
            <person name="Chooi Y.-H."/>
        </authorList>
    </citation>
    <scope>NUCLEOTIDE SEQUENCE [LARGE SCALE GENOMIC DNA]</scope>
    <source>
        <strain evidence="1">E3</strain>
    </source>
</reference>
<gene>
    <name evidence="1" type="ORF">PBRA_000575</name>
</gene>
<sequence length="184" mass="21218">MTSAGRSGHDEWHRSLRDVVGLLSSELDRDRDVVVSKDDVPWEVARSRIRPLEPFPVMKLKRDQHATSTRRLSPAMERLVQLNDPTAVVPDLDESVRLALQAEIRQRRRAPGLLVVQRAGAPLQMIQEDQREHRWWHDDQKHPLPRDMCSAPHWMAQFDYPNAATYVPVKRSSSAAPIRNRTVQ</sequence>